<sequence>MQCHHFGPVARVSILYQLQLVNTESGLSTMSFDLGRNLDVMYLNLSLFNVFLELVLLKEWQGGLFGFGDSCRYNVYFARFIFAVLGGLGASDVVLKVVHKFQLLSCWAGLWILFMLLFGLLETKPLLFSSL</sequence>
<keyword evidence="1" id="KW-1133">Transmembrane helix</keyword>
<evidence type="ECO:0000256" key="1">
    <source>
        <dbReference type="SAM" id="Phobius"/>
    </source>
</evidence>
<name>A0A9D4U204_ADICA</name>
<comment type="caution">
    <text evidence="2">The sequence shown here is derived from an EMBL/GenBank/DDBJ whole genome shotgun (WGS) entry which is preliminary data.</text>
</comment>
<dbReference type="AlphaFoldDB" id="A0A9D4U204"/>
<accession>A0A9D4U204</accession>
<organism evidence="2 3">
    <name type="scientific">Adiantum capillus-veneris</name>
    <name type="common">Maidenhair fern</name>
    <dbReference type="NCBI Taxonomy" id="13818"/>
    <lineage>
        <taxon>Eukaryota</taxon>
        <taxon>Viridiplantae</taxon>
        <taxon>Streptophyta</taxon>
        <taxon>Embryophyta</taxon>
        <taxon>Tracheophyta</taxon>
        <taxon>Polypodiopsida</taxon>
        <taxon>Polypodiidae</taxon>
        <taxon>Polypodiales</taxon>
        <taxon>Pteridineae</taxon>
        <taxon>Pteridaceae</taxon>
        <taxon>Vittarioideae</taxon>
        <taxon>Adiantum</taxon>
    </lineage>
</organism>
<protein>
    <submittedName>
        <fullName evidence="2">Uncharacterized protein</fullName>
    </submittedName>
</protein>
<keyword evidence="1" id="KW-0472">Membrane</keyword>
<gene>
    <name evidence="2" type="ORF">GOP47_0024358</name>
</gene>
<feature type="transmembrane region" description="Helical" evidence="1">
    <location>
        <begin position="101"/>
        <end position="121"/>
    </location>
</feature>
<feature type="transmembrane region" description="Helical" evidence="1">
    <location>
        <begin position="77"/>
        <end position="95"/>
    </location>
</feature>
<evidence type="ECO:0000313" key="3">
    <source>
        <dbReference type="Proteomes" id="UP000886520"/>
    </source>
</evidence>
<keyword evidence="3" id="KW-1185">Reference proteome</keyword>
<dbReference type="EMBL" id="JABFUD020000024">
    <property type="protein sequence ID" value="KAI5059938.1"/>
    <property type="molecule type" value="Genomic_DNA"/>
</dbReference>
<dbReference type="Proteomes" id="UP000886520">
    <property type="component" value="Chromosome 24"/>
</dbReference>
<reference evidence="2" key="1">
    <citation type="submission" date="2021-01" db="EMBL/GenBank/DDBJ databases">
        <title>Adiantum capillus-veneris genome.</title>
        <authorList>
            <person name="Fang Y."/>
            <person name="Liao Q."/>
        </authorList>
    </citation>
    <scope>NUCLEOTIDE SEQUENCE</scope>
    <source>
        <strain evidence="2">H3</strain>
        <tissue evidence="2">Leaf</tissue>
    </source>
</reference>
<keyword evidence="1" id="KW-0812">Transmembrane</keyword>
<evidence type="ECO:0000313" key="2">
    <source>
        <dbReference type="EMBL" id="KAI5059938.1"/>
    </source>
</evidence>
<proteinExistence type="predicted"/>